<evidence type="ECO:0000256" key="1">
    <source>
        <dbReference type="ARBA" id="ARBA00004141"/>
    </source>
</evidence>
<protein>
    <submittedName>
        <fullName evidence="7">AI-2E family transporter</fullName>
    </submittedName>
    <submittedName>
        <fullName evidence="8">Putative PurR-regulated permease PerM</fullName>
    </submittedName>
</protein>
<reference evidence="7 10" key="2">
    <citation type="submission" date="2018-07" db="EMBL/GenBank/DDBJ databases">
        <title>Genome sequences of Haloplanus aerogenes JCM 16430T.</title>
        <authorList>
            <person name="Kim Y.B."/>
            <person name="Roh S.W."/>
        </authorList>
    </citation>
    <scope>NUCLEOTIDE SEQUENCE [LARGE SCALE GENOMIC DNA]</scope>
    <source>
        <strain evidence="7 10">JCM 16430</strain>
    </source>
</reference>
<dbReference type="PANTHER" id="PTHR21716:SF4">
    <property type="entry name" value="TRANSMEMBRANE PROTEIN 245"/>
    <property type="match status" value="1"/>
</dbReference>
<dbReference type="AlphaFoldDB" id="A0A3M0CV69"/>
<dbReference type="InterPro" id="IPR002549">
    <property type="entry name" value="AI-2E-like"/>
</dbReference>
<dbReference type="Pfam" id="PF01594">
    <property type="entry name" value="AI-2E_transport"/>
    <property type="match status" value="1"/>
</dbReference>
<dbReference type="KEGG" id="haer:DU502_01110"/>
<evidence type="ECO:0000256" key="2">
    <source>
        <dbReference type="ARBA" id="ARBA00009773"/>
    </source>
</evidence>
<evidence type="ECO:0000313" key="7">
    <source>
        <dbReference type="EMBL" id="AZH24057.1"/>
    </source>
</evidence>
<organism evidence="8 9">
    <name type="scientific">Haloplanus aerogenes</name>
    <dbReference type="NCBI Taxonomy" id="660522"/>
    <lineage>
        <taxon>Archaea</taxon>
        <taxon>Methanobacteriati</taxon>
        <taxon>Methanobacteriota</taxon>
        <taxon>Stenosarchaea group</taxon>
        <taxon>Halobacteria</taxon>
        <taxon>Halobacteriales</taxon>
        <taxon>Haloferacaceae</taxon>
        <taxon>Haloplanus</taxon>
    </lineage>
</organism>
<keyword evidence="5 6" id="KW-0472">Membrane</keyword>
<gene>
    <name evidence="8" type="ORF">ATH50_2499</name>
    <name evidence="7" type="ORF">DU502_01110</name>
</gene>
<evidence type="ECO:0000256" key="5">
    <source>
        <dbReference type="ARBA" id="ARBA00023136"/>
    </source>
</evidence>
<evidence type="ECO:0000256" key="6">
    <source>
        <dbReference type="SAM" id="Phobius"/>
    </source>
</evidence>
<evidence type="ECO:0000256" key="3">
    <source>
        <dbReference type="ARBA" id="ARBA00022692"/>
    </source>
</evidence>
<dbReference type="GO" id="GO:0016020">
    <property type="term" value="C:membrane"/>
    <property type="evidence" value="ECO:0007669"/>
    <property type="project" value="UniProtKB-SubCell"/>
</dbReference>
<feature type="transmembrane region" description="Helical" evidence="6">
    <location>
        <begin position="60"/>
        <end position="82"/>
    </location>
</feature>
<feature type="transmembrane region" description="Helical" evidence="6">
    <location>
        <begin position="287"/>
        <end position="315"/>
    </location>
</feature>
<dbReference type="OrthoDB" id="137390at2157"/>
<evidence type="ECO:0000313" key="10">
    <source>
        <dbReference type="Proteomes" id="UP000282007"/>
    </source>
</evidence>
<comment type="similarity">
    <text evidence="2">Belongs to the autoinducer-2 exporter (AI-2E) (TC 2.A.86) family.</text>
</comment>
<feature type="transmembrane region" description="Helical" evidence="6">
    <location>
        <begin position="250"/>
        <end position="267"/>
    </location>
</feature>
<comment type="subcellular location">
    <subcellularLocation>
        <location evidence="1">Membrane</location>
        <topology evidence="1">Multi-pass membrane protein</topology>
    </subcellularLocation>
</comment>
<keyword evidence="4 6" id="KW-1133">Transmembrane helix</keyword>
<dbReference type="PANTHER" id="PTHR21716">
    <property type="entry name" value="TRANSMEMBRANE PROTEIN"/>
    <property type="match status" value="1"/>
</dbReference>
<feature type="transmembrane region" description="Helical" evidence="6">
    <location>
        <begin position="185"/>
        <end position="209"/>
    </location>
</feature>
<dbReference type="Proteomes" id="UP000277326">
    <property type="component" value="Unassembled WGS sequence"/>
</dbReference>
<keyword evidence="3 6" id="KW-0812">Transmembrane</keyword>
<feature type="transmembrane region" description="Helical" evidence="6">
    <location>
        <begin position="215"/>
        <end position="243"/>
    </location>
</feature>
<evidence type="ECO:0000313" key="9">
    <source>
        <dbReference type="Proteomes" id="UP000277326"/>
    </source>
</evidence>
<sequence length="333" mass="34935">MTLDRRYVLGGIFGLLALGAAVMLADILATVFFAVTVAYLLSPLREELTRRGLSAWQASLGTTATGVLAVVALALPLVVVVAGRLDAVISFLLSLPPTLTVDIYGLSATITLADARAVAVAYGRQLARSFATVVPVLALKLTVFVMVVFALLSHTAETHRALIALVPPSYRDVVRALSRRTRATLFAIYVLQAATAAGTFVVALVLFFLLGYPYFLTLAVLSAILQFLPVVGPSLLIGLLAVAHLVVGDPARAALVFVLGGILVAWLPDVVIRPRLARETADLPGSLYFVGFVGGLLTLGPVGVIAGPLAVALVIEMADLLSDELNQVAVSED</sequence>
<evidence type="ECO:0000256" key="4">
    <source>
        <dbReference type="ARBA" id="ARBA00022989"/>
    </source>
</evidence>
<dbReference type="Proteomes" id="UP000282007">
    <property type="component" value="Chromosome"/>
</dbReference>
<feature type="transmembrane region" description="Helical" evidence="6">
    <location>
        <begin position="7"/>
        <end position="40"/>
    </location>
</feature>
<reference evidence="8 9" key="1">
    <citation type="journal article" date="2015" name="Stand. Genomic Sci.">
        <title>Genomic Encyclopedia of Bacterial and Archaeal Type Strains, Phase III: the genomes of soil and plant-associated and newly described type strains.</title>
        <authorList>
            <person name="Whitman W.B."/>
            <person name="Woyke T."/>
            <person name="Klenk H.P."/>
            <person name="Zhou Y."/>
            <person name="Lilburn T.G."/>
            <person name="Beck B.J."/>
            <person name="De Vos P."/>
            <person name="Vandamme P."/>
            <person name="Eisen J.A."/>
            <person name="Garrity G."/>
            <person name="Hugenholtz P."/>
            <person name="Kyrpides N.C."/>
        </authorList>
    </citation>
    <scope>NUCLEOTIDE SEQUENCE [LARGE SCALE GENOMIC DNA]</scope>
    <source>
        <strain evidence="8 9">CGMCC 1.10124</strain>
    </source>
</reference>
<dbReference type="GeneID" id="38469842"/>
<accession>A0A3M0CV69</accession>
<feature type="transmembrane region" description="Helical" evidence="6">
    <location>
        <begin position="129"/>
        <end position="152"/>
    </location>
</feature>
<dbReference type="RefSeq" id="WP_121921105.1">
    <property type="nucleotide sequence ID" value="NZ_CP034145.1"/>
</dbReference>
<name>A0A3M0CV69_9EURY</name>
<keyword evidence="10" id="KW-1185">Reference proteome</keyword>
<evidence type="ECO:0000313" key="8">
    <source>
        <dbReference type="EMBL" id="RMB13168.1"/>
    </source>
</evidence>
<reference evidence="8" key="3">
    <citation type="submission" date="2018-10" db="EMBL/GenBank/DDBJ databases">
        <authorList>
            <person name="Whitman W."/>
            <person name="Huntemann M."/>
            <person name="Clum A."/>
            <person name="Pillay M."/>
            <person name="Palaniappan K."/>
            <person name="Varghese N."/>
            <person name="Mikhailova N."/>
            <person name="Stamatis D."/>
            <person name="Reddy T."/>
            <person name="Daum C."/>
            <person name="Shapiro N."/>
            <person name="Ivanova N."/>
            <person name="Kyrpides N."/>
            <person name="Woyke T."/>
        </authorList>
    </citation>
    <scope>NUCLEOTIDE SEQUENCE</scope>
    <source>
        <strain evidence="8">CGMCC 1.10124</strain>
    </source>
</reference>
<proteinExistence type="inferred from homology"/>
<dbReference type="EMBL" id="CP034145">
    <property type="protein sequence ID" value="AZH24057.1"/>
    <property type="molecule type" value="Genomic_DNA"/>
</dbReference>
<dbReference type="EMBL" id="REFS01000005">
    <property type="protein sequence ID" value="RMB13168.1"/>
    <property type="molecule type" value="Genomic_DNA"/>
</dbReference>